<evidence type="ECO:0000313" key="2">
    <source>
        <dbReference type="EMBL" id="VEA06635.1"/>
    </source>
</evidence>
<sequence>MMKWDWIFFDADETLFTFDSFTGLQRMFLDYSVTFTAEDFQDYQAVNKPLWVDYQNGAITSLQLQHARFQSWAERLNVAPGLLNDAFISAMAGDLFSFAGRRFAT</sequence>
<organism evidence="2 3">
    <name type="scientific">Salmonella enterica subsp. salamae</name>
    <dbReference type="NCBI Taxonomy" id="59202"/>
    <lineage>
        <taxon>Bacteria</taxon>
        <taxon>Pseudomonadati</taxon>
        <taxon>Pseudomonadota</taxon>
        <taxon>Gammaproteobacteria</taxon>
        <taxon>Enterobacterales</taxon>
        <taxon>Enterobacteriaceae</taxon>
        <taxon>Salmonella</taxon>
    </lineage>
</organism>
<dbReference type="PANTHER" id="PTHR47478:SF1">
    <property type="entry name" value="PYRIMIDINE 5'-NUCLEOTIDASE YJJG"/>
    <property type="match status" value="1"/>
</dbReference>
<dbReference type="PANTHER" id="PTHR47478">
    <property type="match status" value="1"/>
</dbReference>
<dbReference type="EC" id="3.1.3.5" evidence="2"/>
<dbReference type="EMBL" id="LR134141">
    <property type="protein sequence ID" value="VEA06635.1"/>
    <property type="molecule type" value="Genomic_DNA"/>
</dbReference>
<dbReference type="SUPFAM" id="SSF56784">
    <property type="entry name" value="HAD-like"/>
    <property type="match status" value="1"/>
</dbReference>
<dbReference type="Gene3D" id="1.10.150.240">
    <property type="entry name" value="Putative phosphatase, domain 2"/>
    <property type="match status" value="1"/>
</dbReference>
<protein>
    <submittedName>
        <fullName evidence="2">Nucleotidase</fullName>
        <ecNumber evidence="2">3.1.3.5</ecNumber>
    </submittedName>
</protein>
<dbReference type="InterPro" id="IPR023214">
    <property type="entry name" value="HAD_sf"/>
</dbReference>
<evidence type="ECO:0000256" key="1">
    <source>
        <dbReference type="ARBA" id="ARBA00022723"/>
    </source>
</evidence>
<evidence type="ECO:0000313" key="3">
    <source>
        <dbReference type="Proteomes" id="UP000267858"/>
    </source>
</evidence>
<accession>A0A6D2GD93</accession>
<dbReference type="InterPro" id="IPR023198">
    <property type="entry name" value="PGP-like_dom2"/>
</dbReference>
<gene>
    <name evidence="2" type="primary">yjjG_2</name>
    <name evidence="2" type="ORF">NCTC5773_04341</name>
</gene>
<reference evidence="2 3" key="1">
    <citation type="submission" date="2018-12" db="EMBL/GenBank/DDBJ databases">
        <authorList>
            <consortium name="Pathogen Informatics"/>
        </authorList>
    </citation>
    <scope>NUCLEOTIDE SEQUENCE [LARGE SCALE GENOMIC DNA]</scope>
    <source>
        <strain evidence="2 3">NCTC5773</strain>
    </source>
</reference>
<dbReference type="InterPro" id="IPR036412">
    <property type="entry name" value="HAD-like_sf"/>
</dbReference>
<proteinExistence type="predicted"/>
<dbReference type="InterPro" id="IPR052550">
    <property type="entry name" value="Pyrimidine_5'-ntase_YjjG"/>
</dbReference>
<dbReference type="Proteomes" id="UP000267858">
    <property type="component" value="Chromosome"/>
</dbReference>
<dbReference type="GO" id="GO:0008253">
    <property type="term" value="F:5'-nucleotidase activity"/>
    <property type="evidence" value="ECO:0007669"/>
    <property type="project" value="UniProtKB-EC"/>
</dbReference>
<name>A0A6D2GD93_SALER</name>
<dbReference type="Gene3D" id="3.40.50.1000">
    <property type="entry name" value="HAD superfamily/HAD-like"/>
    <property type="match status" value="1"/>
</dbReference>
<keyword evidence="2" id="KW-0378">Hydrolase</keyword>
<keyword evidence="1" id="KW-0479">Metal-binding</keyword>
<dbReference type="AlphaFoldDB" id="A0A6D2GD93"/>
<dbReference type="GO" id="GO:0046872">
    <property type="term" value="F:metal ion binding"/>
    <property type="evidence" value="ECO:0007669"/>
    <property type="project" value="UniProtKB-KW"/>
</dbReference>